<dbReference type="PANTHER" id="PTHR30185">
    <property type="entry name" value="CRYPTIC BETA-GLUCOSIDE BGL OPERON ANTITERMINATOR"/>
    <property type="match status" value="1"/>
</dbReference>
<feature type="domain" description="Mga helix-turn-helix" evidence="3">
    <location>
        <begin position="87"/>
        <end position="166"/>
    </location>
</feature>
<dbReference type="AlphaFoldDB" id="A0A1E5GIG1"/>
<evidence type="ECO:0000313" key="4">
    <source>
        <dbReference type="EMBL" id="OEG12516.1"/>
    </source>
</evidence>
<proteinExistence type="predicted"/>
<dbReference type="Gene3D" id="1.10.10.10">
    <property type="entry name" value="Winged helix-like DNA-binding domain superfamily/Winged helix DNA-binding domain"/>
    <property type="match status" value="1"/>
</dbReference>
<dbReference type="EMBL" id="MIJY01000034">
    <property type="protein sequence ID" value="OEG12516.1"/>
    <property type="molecule type" value="Genomic_DNA"/>
</dbReference>
<name>A0A1E5GIG1_9ENTE</name>
<evidence type="ECO:0000256" key="1">
    <source>
        <dbReference type="ARBA" id="ARBA00023015"/>
    </source>
</evidence>
<dbReference type="PANTHER" id="PTHR30185:SF13">
    <property type="entry name" value="LICABCH OPERON REGULATOR-RELATED"/>
    <property type="match status" value="1"/>
</dbReference>
<keyword evidence="5" id="KW-1185">Reference proteome</keyword>
<dbReference type="InterPro" id="IPR007737">
    <property type="entry name" value="Mga_HTH"/>
</dbReference>
<evidence type="ECO:0000256" key="2">
    <source>
        <dbReference type="ARBA" id="ARBA00023163"/>
    </source>
</evidence>
<evidence type="ECO:0000313" key="5">
    <source>
        <dbReference type="Proteomes" id="UP000095094"/>
    </source>
</evidence>
<comment type="caution">
    <text evidence="4">The sequence shown here is derived from an EMBL/GenBank/DDBJ whole genome shotgun (WGS) entry which is preliminary data.</text>
</comment>
<keyword evidence="2" id="KW-0804">Transcription</keyword>
<evidence type="ECO:0000259" key="3">
    <source>
        <dbReference type="Pfam" id="PF05043"/>
    </source>
</evidence>
<reference evidence="5" key="1">
    <citation type="submission" date="2016-09" db="EMBL/GenBank/DDBJ databases">
        <authorList>
            <person name="Gulvik C.A."/>
        </authorList>
    </citation>
    <scope>NUCLEOTIDE SEQUENCE [LARGE SCALE GENOMIC DNA]</scope>
    <source>
        <strain evidence="5">LMG 8895</strain>
    </source>
</reference>
<accession>A0A1E5GIG1</accession>
<dbReference type="Proteomes" id="UP000095094">
    <property type="component" value="Unassembled WGS sequence"/>
</dbReference>
<sequence>MDYRELVDYESRKLLDLFFLLVSADGKEKLELFSKKLLIDAKTILRYIKKLNYFIRQFQLEQHLSISTKSRNLFYLKRSSDYYIDVFVTYFLKTRPEISFLKAVIEEEPIHTKEFSDHLSISESSLRRRIKRINIWLQKKKLRLRRGSYELLGDESQIRAFILHFYWFVYQGTEAHFLPIDTHFYSKIEETFLLFFQIQLNELQRKTFIRMIHIAIWRERKGHRIQLKKEWEPYLNDSAIFSKFVKRVLKDETSQKMDRAELSYLYLIIQANFLPYFGSSVQAYIIEEHFLNKTNCYLTTLKATNQFRHIFWEKKIEHSKSSVLAFLAFHLLYELVSDFSFERTRVVLTLEERYPKFMRKLNEGLYELKKEESFFRRIPEEILIHRYFTLFATLIPPVYFEQRLFICLLTDLSLELEHELGKRITDYFHNKYNIMVIYARKSSSISYSSVILTTVFHSELFQKHKHKVMLIDQHFSEKQFDQLEVYLKNARKRK</sequence>
<keyword evidence="1" id="KW-0805">Transcription regulation</keyword>
<dbReference type="InterPro" id="IPR036388">
    <property type="entry name" value="WH-like_DNA-bd_sf"/>
</dbReference>
<dbReference type="OrthoDB" id="2172970at2"/>
<dbReference type="InterPro" id="IPR050661">
    <property type="entry name" value="BglG_antiterminators"/>
</dbReference>
<dbReference type="Pfam" id="PF05043">
    <property type="entry name" value="Mga"/>
    <property type="match status" value="1"/>
</dbReference>
<organism evidence="4 5">
    <name type="scientific">Enterococcus termitis</name>
    <dbReference type="NCBI Taxonomy" id="332950"/>
    <lineage>
        <taxon>Bacteria</taxon>
        <taxon>Bacillati</taxon>
        <taxon>Bacillota</taxon>
        <taxon>Bacilli</taxon>
        <taxon>Lactobacillales</taxon>
        <taxon>Enterococcaceae</taxon>
        <taxon>Enterococcus</taxon>
    </lineage>
</organism>
<gene>
    <name evidence="4" type="ORF">BCR25_06635</name>
</gene>
<protein>
    <recommendedName>
        <fullName evidence="3">Mga helix-turn-helix domain-containing protein</fullName>
    </recommendedName>
</protein>